<feature type="region of interest" description="Disordered" evidence="1">
    <location>
        <begin position="279"/>
        <end position="312"/>
    </location>
</feature>
<feature type="compositionally biased region" description="Acidic residues" evidence="1">
    <location>
        <begin position="119"/>
        <end position="142"/>
    </location>
</feature>
<feature type="compositionally biased region" description="Low complexity" evidence="1">
    <location>
        <begin position="302"/>
        <end position="312"/>
    </location>
</feature>
<feature type="compositionally biased region" description="Polar residues" evidence="1">
    <location>
        <begin position="395"/>
        <end position="408"/>
    </location>
</feature>
<reference evidence="2" key="1">
    <citation type="submission" date="2021-02" db="EMBL/GenBank/DDBJ databases">
        <authorList>
            <person name="Nieuwenhuis M."/>
            <person name="Van De Peppel L.J.J."/>
        </authorList>
    </citation>
    <scope>NUCLEOTIDE SEQUENCE</scope>
    <source>
        <strain evidence="2">D49</strain>
    </source>
</reference>
<feature type="region of interest" description="Disordered" evidence="1">
    <location>
        <begin position="119"/>
        <end position="148"/>
    </location>
</feature>
<evidence type="ECO:0000313" key="2">
    <source>
        <dbReference type="EMBL" id="KAG5650059.1"/>
    </source>
</evidence>
<protein>
    <submittedName>
        <fullName evidence="2">Uncharacterized protein</fullName>
    </submittedName>
</protein>
<proteinExistence type="predicted"/>
<comment type="caution">
    <text evidence="2">The sequence shown here is derived from an EMBL/GenBank/DDBJ whole genome shotgun (WGS) entry which is preliminary data.</text>
</comment>
<gene>
    <name evidence="2" type="ORF">H0H81_000933</name>
</gene>
<accession>A0A9P7GI12</accession>
<sequence>MANQRKKERAAKKKPPKATPEPKKKKGEASKPVQVPDPPPAPRPKPRPLKKKVPEPIPEPEVPKNDHLAITPPPEIDPDDLHQQVARTLLEMRLRNIKEVHPVDDPTPGKRKRLMEDLEIDQDGEDEVQEDAGAEGFEDEDERSSIASSHDDLVEVEGEYNSTSRIQTADLVVITPEKPFPITFSVPFKGATESLKIMSNISWAEFVGNLADTMCIPPKQVSVAYRFSTDPRSAAFKHLSKPIHLIELVEAVVSAEEQLTNSKSKKVFSVELKSLEDGSVGKGKASKAKPVKKAKTWKQDSSDSSASSSDETAIDGIKIKSDSKKSLTQWVAQLEEDNACDEHGHACVKLTTGHRQLRKNDLATWAIFMQSGYTSTTSPPPKLKLSDAPLPTRSKAPTTPTQPLNSVPNPLPFGTSVAAARLAKLRLA</sequence>
<evidence type="ECO:0000313" key="3">
    <source>
        <dbReference type="Proteomes" id="UP000717328"/>
    </source>
</evidence>
<keyword evidence="3" id="KW-1185">Reference proteome</keyword>
<dbReference type="Proteomes" id="UP000717328">
    <property type="component" value="Unassembled WGS sequence"/>
</dbReference>
<dbReference type="AlphaFoldDB" id="A0A9P7GI12"/>
<reference evidence="2" key="2">
    <citation type="submission" date="2021-10" db="EMBL/GenBank/DDBJ databases">
        <title>Phylogenomics reveals ancestral predisposition of the termite-cultivated fungus Termitomyces towards a domesticated lifestyle.</title>
        <authorList>
            <person name="Auxier B."/>
            <person name="Grum-Grzhimaylo A."/>
            <person name="Cardenas M.E."/>
            <person name="Lodge J.D."/>
            <person name="Laessoe T."/>
            <person name="Pedersen O."/>
            <person name="Smith M.E."/>
            <person name="Kuyper T.W."/>
            <person name="Franco-Molano E.A."/>
            <person name="Baroni T.J."/>
            <person name="Aanen D.K."/>
        </authorList>
    </citation>
    <scope>NUCLEOTIDE SEQUENCE</scope>
    <source>
        <strain evidence="2">D49</strain>
    </source>
</reference>
<feature type="compositionally biased region" description="Basic residues" evidence="1">
    <location>
        <begin position="284"/>
        <end position="296"/>
    </location>
</feature>
<feature type="compositionally biased region" description="Basic residues" evidence="1">
    <location>
        <begin position="1"/>
        <end position="16"/>
    </location>
</feature>
<feature type="region of interest" description="Disordered" evidence="1">
    <location>
        <begin position="1"/>
        <end position="80"/>
    </location>
</feature>
<organism evidence="2 3">
    <name type="scientific">Sphagnurus paluster</name>
    <dbReference type="NCBI Taxonomy" id="117069"/>
    <lineage>
        <taxon>Eukaryota</taxon>
        <taxon>Fungi</taxon>
        <taxon>Dikarya</taxon>
        <taxon>Basidiomycota</taxon>
        <taxon>Agaricomycotina</taxon>
        <taxon>Agaricomycetes</taxon>
        <taxon>Agaricomycetidae</taxon>
        <taxon>Agaricales</taxon>
        <taxon>Tricholomatineae</taxon>
        <taxon>Lyophyllaceae</taxon>
        <taxon>Sphagnurus</taxon>
    </lineage>
</organism>
<name>A0A9P7GI12_9AGAR</name>
<dbReference type="OrthoDB" id="3267981at2759"/>
<dbReference type="EMBL" id="JABCKI010000575">
    <property type="protein sequence ID" value="KAG5650059.1"/>
    <property type="molecule type" value="Genomic_DNA"/>
</dbReference>
<evidence type="ECO:0000256" key="1">
    <source>
        <dbReference type="SAM" id="MobiDB-lite"/>
    </source>
</evidence>
<feature type="region of interest" description="Disordered" evidence="1">
    <location>
        <begin position="373"/>
        <end position="410"/>
    </location>
</feature>